<dbReference type="AlphaFoldDB" id="A0AAE0FE15"/>
<evidence type="ECO:0000256" key="10">
    <source>
        <dbReference type="ARBA" id="ARBA00023157"/>
    </source>
</evidence>
<keyword evidence="5" id="KW-0812">Transmembrane</keyword>
<dbReference type="GO" id="GO:0003835">
    <property type="term" value="F:beta-galactoside alpha-2,6-sialyltransferase activity"/>
    <property type="evidence" value="ECO:0007669"/>
    <property type="project" value="UniProtKB-EC"/>
</dbReference>
<evidence type="ECO:0000256" key="5">
    <source>
        <dbReference type="ARBA" id="ARBA00022692"/>
    </source>
</evidence>
<keyword evidence="6" id="KW-0735">Signal-anchor</keyword>
<evidence type="ECO:0000313" key="14">
    <source>
        <dbReference type="EMBL" id="KAK3257760.1"/>
    </source>
</evidence>
<dbReference type="Proteomes" id="UP001190700">
    <property type="component" value="Unassembled WGS sequence"/>
</dbReference>
<keyword evidence="10" id="KW-1015">Disulfide bond</keyword>
<evidence type="ECO:0000256" key="11">
    <source>
        <dbReference type="ARBA" id="ARBA00023180"/>
    </source>
</evidence>
<reference evidence="14 15" key="1">
    <citation type="journal article" date="2015" name="Genome Biol. Evol.">
        <title>Comparative Genomics of a Bacterivorous Green Alga Reveals Evolutionary Causalities and Consequences of Phago-Mixotrophic Mode of Nutrition.</title>
        <authorList>
            <person name="Burns J.A."/>
            <person name="Paasch A."/>
            <person name="Narechania A."/>
            <person name="Kim E."/>
        </authorList>
    </citation>
    <scope>NUCLEOTIDE SEQUENCE [LARGE SCALE GENOMIC DNA]</scope>
    <source>
        <strain evidence="14 15">PLY_AMNH</strain>
    </source>
</reference>
<keyword evidence="3" id="KW-0328">Glycosyltransferase</keyword>
<keyword evidence="7" id="KW-1133">Transmembrane helix</keyword>
<proteinExistence type="inferred from homology"/>
<comment type="caution">
    <text evidence="14">The sequence shown here is derived from an EMBL/GenBank/DDBJ whole genome shotgun (WGS) entry which is preliminary data.</text>
</comment>
<gene>
    <name evidence="14" type="ORF">CYMTET_33165</name>
</gene>
<keyword evidence="15" id="KW-1185">Reference proteome</keyword>
<keyword evidence="8" id="KW-0333">Golgi apparatus</keyword>
<evidence type="ECO:0000313" key="15">
    <source>
        <dbReference type="Proteomes" id="UP001190700"/>
    </source>
</evidence>
<evidence type="ECO:0000256" key="2">
    <source>
        <dbReference type="ARBA" id="ARBA00006003"/>
    </source>
</evidence>
<evidence type="ECO:0000256" key="6">
    <source>
        <dbReference type="ARBA" id="ARBA00022968"/>
    </source>
</evidence>
<dbReference type="EMBL" id="LGRX02020143">
    <property type="protein sequence ID" value="KAK3257760.1"/>
    <property type="molecule type" value="Genomic_DNA"/>
</dbReference>
<evidence type="ECO:0000256" key="7">
    <source>
        <dbReference type="ARBA" id="ARBA00022989"/>
    </source>
</evidence>
<evidence type="ECO:0000256" key="12">
    <source>
        <dbReference type="ARBA" id="ARBA00034249"/>
    </source>
</evidence>
<dbReference type="PANTHER" id="PTHR46059:SF1">
    <property type="entry name" value="BETA-GALACTOSIDE ALPHA-2,6-SIALYLTRANSFERASE"/>
    <property type="match status" value="1"/>
</dbReference>
<evidence type="ECO:0000256" key="13">
    <source>
        <dbReference type="ARBA" id="ARBA00034329"/>
    </source>
</evidence>
<comment type="subcellular location">
    <subcellularLocation>
        <location evidence="1">Golgi apparatus</location>
        <location evidence="1">Golgi stack membrane</location>
        <topology evidence="1">Single-pass type II membrane protein</topology>
    </subcellularLocation>
</comment>
<sequence length="190" mass="20719">HDTIFRLNNAPTVGFERHVGSRTTHRLVNNQWSSAYIAAALSEKQAGIVERLPLEYNLTVIMSRNDQSLFQSAVNTLKARRADLLVAQLAKPTITRAADTLAAVRTRLETLRGKIAYPGRGSPSSGFLATFLLMQMCSTVRVYGVGLGGCLGIASGGCQGSTSWHYWQVRCGGFFPLPALLPRSPRRRSG</sequence>
<dbReference type="PANTHER" id="PTHR46059">
    <property type="entry name" value="BETA-GALACTOSIDE ALPHA-2,6-SIALYLTRANSFERASE"/>
    <property type="match status" value="1"/>
</dbReference>
<evidence type="ECO:0000256" key="8">
    <source>
        <dbReference type="ARBA" id="ARBA00023034"/>
    </source>
</evidence>
<protein>
    <recommendedName>
        <fullName evidence="13">beta-galactoside alpha-(2,6)-sialyltransferase</fullName>
        <ecNumber evidence="13">2.4.3.1</ecNumber>
    </recommendedName>
</protein>
<keyword evidence="11" id="KW-0325">Glycoprotein</keyword>
<comment type="similarity">
    <text evidence="2">Belongs to the glycosyltransferase 29 family.</text>
</comment>
<name>A0AAE0FE15_9CHLO</name>
<evidence type="ECO:0000256" key="1">
    <source>
        <dbReference type="ARBA" id="ARBA00004447"/>
    </source>
</evidence>
<dbReference type="InterPro" id="IPR001675">
    <property type="entry name" value="Glyco_trans_29"/>
</dbReference>
<evidence type="ECO:0000256" key="3">
    <source>
        <dbReference type="ARBA" id="ARBA00022676"/>
    </source>
</evidence>
<evidence type="ECO:0000256" key="4">
    <source>
        <dbReference type="ARBA" id="ARBA00022679"/>
    </source>
</evidence>
<evidence type="ECO:0000256" key="9">
    <source>
        <dbReference type="ARBA" id="ARBA00023136"/>
    </source>
</evidence>
<keyword evidence="4" id="KW-0808">Transferase</keyword>
<dbReference type="GO" id="GO:0032580">
    <property type="term" value="C:Golgi cisterna membrane"/>
    <property type="evidence" value="ECO:0007669"/>
    <property type="project" value="UniProtKB-SubCell"/>
</dbReference>
<keyword evidence="9" id="KW-0472">Membrane</keyword>
<organism evidence="14 15">
    <name type="scientific">Cymbomonas tetramitiformis</name>
    <dbReference type="NCBI Taxonomy" id="36881"/>
    <lineage>
        <taxon>Eukaryota</taxon>
        <taxon>Viridiplantae</taxon>
        <taxon>Chlorophyta</taxon>
        <taxon>Pyramimonadophyceae</taxon>
        <taxon>Pyramimonadales</taxon>
        <taxon>Pyramimonadaceae</taxon>
        <taxon>Cymbomonas</taxon>
    </lineage>
</organism>
<accession>A0AAE0FE15</accession>
<dbReference type="Pfam" id="PF00777">
    <property type="entry name" value="Glyco_transf_29"/>
    <property type="match status" value="1"/>
</dbReference>
<comment type="catalytic activity">
    <reaction evidence="12">
        <text>a beta-D-galactoside + CMP-N-acetyl-beta-neuraminate = an N-acetyl-alpha-neuraminyl-(2-&gt;6)-beta-D-galactosyl derivative + CMP + H(+)</text>
        <dbReference type="Rhea" id="RHEA:52104"/>
        <dbReference type="ChEBI" id="CHEBI:15378"/>
        <dbReference type="ChEBI" id="CHEBI:28034"/>
        <dbReference type="ChEBI" id="CHEBI:57812"/>
        <dbReference type="ChEBI" id="CHEBI:60377"/>
        <dbReference type="ChEBI" id="CHEBI:136398"/>
        <dbReference type="EC" id="2.4.3.1"/>
    </reaction>
</comment>
<dbReference type="Gene3D" id="3.90.1480.20">
    <property type="entry name" value="Glycosyl transferase family 29"/>
    <property type="match status" value="1"/>
</dbReference>
<feature type="non-terminal residue" evidence="14">
    <location>
        <position position="1"/>
    </location>
</feature>
<dbReference type="EC" id="2.4.3.1" evidence="13"/>
<dbReference type="InterPro" id="IPR038578">
    <property type="entry name" value="GT29-like_sf"/>
</dbReference>